<gene>
    <name evidence="3" type="ORF">ECRASSUSDP1_LOCUS19625</name>
</gene>
<dbReference type="Gene3D" id="1.20.920.20">
    <property type="match status" value="2"/>
</dbReference>
<organism evidence="3 4">
    <name type="scientific">Euplotes crassus</name>
    <dbReference type="NCBI Taxonomy" id="5936"/>
    <lineage>
        <taxon>Eukaryota</taxon>
        <taxon>Sar</taxon>
        <taxon>Alveolata</taxon>
        <taxon>Ciliophora</taxon>
        <taxon>Intramacronucleata</taxon>
        <taxon>Spirotrichea</taxon>
        <taxon>Hypotrichia</taxon>
        <taxon>Euplotida</taxon>
        <taxon>Euplotidae</taxon>
        <taxon>Moneuplotes</taxon>
    </lineage>
</organism>
<name>A0AAD2D2Y5_EUPCR</name>
<dbReference type="InterPro" id="IPR026983">
    <property type="entry name" value="DHC"/>
</dbReference>
<dbReference type="GO" id="GO:0045505">
    <property type="term" value="F:dynein intermediate chain binding"/>
    <property type="evidence" value="ECO:0007669"/>
    <property type="project" value="InterPro"/>
</dbReference>
<keyword evidence="4" id="KW-1185">Reference proteome</keyword>
<comment type="caution">
    <text evidence="3">The sequence shown here is derived from an EMBL/GenBank/DDBJ whole genome shotgun (WGS) entry which is preliminary data.</text>
</comment>
<feature type="compositionally biased region" description="Low complexity" evidence="1">
    <location>
        <begin position="204"/>
        <end position="215"/>
    </location>
</feature>
<feature type="domain" description="Dynein heavy chain coiled coil stalk" evidence="2">
    <location>
        <begin position="260"/>
        <end position="374"/>
    </location>
</feature>
<dbReference type="GO" id="GO:0051959">
    <property type="term" value="F:dynein light intermediate chain binding"/>
    <property type="evidence" value="ECO:0007669"/>
    <property type="project" value="InterPro"/>
</dbReference>
<feature type="region of interest" description="Disordered" evidence="1">
    <location>
        <begin position="200"/>
        <end position="236"/>
    </location>
</feature>
<accession>A0AAD2D2Y5</accession>
<feature type="compositionally biased region" description="Basic and acidic residues" evidence="1">
    <location>
        <begin position="393"/>
        <end position="415"/>
    </location>
</feature>
<proteinExistence type="predicted"/>
<sequence length="763" mass="86319">MQATKEHNVDVEEQKDYVTVSSQDIVTESNIDQSQVHQLEETKKAPAKAVQPWESLIFDEDEEEFSGTNKLDFISKTMLEGVQNIEMIPPAGVKEMSAVKKPVEVCTKVFGALLAAFGEKYDSWDDARALLRSKTLLKDCLNYDKANIEFKTCKKIHEYLKEVESSKAKAASYATLGFYLWLKGIVYFGIYRGLSGEDPSSLIKSPSEGSNSPSLSKEETKSPPCTSPEATPSSSWEDLIFDDDQEEFATADKEEFVMKILSAAAESISKINRQQITELKSFSKPPATVKTVLSGLVITFGIRNLSWENKKKFLNKPMKVLELMKNYDKDNIDYFTCKKISKKIGELSSPQVSKVSLCASGFFNWLRAIVYYRVLRALNNNEPIPTRSIPQKEASKEETKSVVMPKEEDSSTDRVVKDNPSTWEDLFIFGPEEKHLGPNSLELVKESLDNFDIGLTIADITELKSLSRPPVVVTKVLNGVMAAFLVKTERGKTQYDWAHIKKFINQIGFLRNLIQFDADNNIDFIACKKIYSHIKDLHLGSVKCVSKCTAGFYMWLKKIVNQRVYQALTNEELVPENTPKKKSPTKAISKPATAHSSKPRRRAEAKEESKTDFKSWEDLFLFGPDEMKLNTENLEEVKTVIDEYQVEFNTKDIQFISSLACPPLAVSKVFTAVMEALGERDKSWKAIKSAIKRRNFEQLISEYDYDQTNVETLTKIHSQMSGLTEKKVKATSEASLSLFTWLKKVVNYRVHLALVSKEPLISC</sequence>
<evidence type="ECO:0000313" key="3">
    <source>
        <dbReference type="EMBL" id="CAI2378230.1"/>
    </source>
</evidence>
<dbReference type="EMBL" id="CAMPGE010019934">
    <property type="protein sequence ID" value="CAI2378230.1"/>
    <property type="molecule type" value="Genomic_DNA"/>
</dbReference>
<dbReference type="Gene3D" id="1.20.920.60">
    <property type="match status" value="2"/>
</dbReference>
<protein>
    <recommendedName>
        <fullName evidence="2">Dynein heavy chain coiled coil stalk domain-containing protein</fullName>
    </recommendedName>
</protein>
<dbReference type="PANTHER" id="PTHR45703:SF36">
    <property type="entry name" value="DYNEIN HEAVY CHAIN, CYTOPLASMIC"/>
    <property type="match status" value="1"/>
</dbReference>
<evidence type="ECO:0000256" key="1">
    <source>
        <dbReference type="SAM" id="MobiDB-lite"/>
    </source>
</evidence>
<dbReference type="GO" id="GO:0007018">
    <property type="term" value="P:microtubule-based movement"/>
    <property type="evidence" value="ECO:0007669"/>
    <property type="project" value="InterPro"/>
</dbReference>
<dbReference type="GO" id="GO:0030286">
    <property type="term" value="C:dynein complex"/>
    <property type="evidence" value="ECO:0007669"/>
    <property type="project" value="InterPro"/>
</dbReference>
<dbReference type="AlphaFoldDB" id="A0AAD2D2Y5"/>
<dbReference type="Pfam" id="PF12777">
    <property type="entry name" value="MT"/>
    <property type="match status" value="1"/>
</dbReference>
<feature type="region of interest" description="Disordered" evidence="1">
    <location>
        <begin position="575"/>
        <end position="610"/>
    </location>
</feature>
<feature type="region of interest" description="Disordered" evidence="1">
    <location>
        <begin position="385"/>
        <end position="415"/>
    </location>
</feature>
<evidence type="ECO:0000313" key="4">
    <source>
        <dbReference type="Proteomes" id="UP001295684"/>
    </source>
</evidence>
<dbReference type="InterPro" id="IPR024743">
    <property type="entry name" value="Dynein_HC_stalk"/>
</dbReference>
<dbReference type="PANTHER" id="PTHR45703">
    <property type="entry name" value="DYNEIN HEAVY CHAIN"/>
    <property type="match status" value="1"/>
</dbReference>
<evidence type="ECO:0000259" key="2">
    <source>
        <dbReference type="Pfam" id="PF12777"/>
    </source>
</evidence>
<dbReference type="Proteomes" id="UP001295684">
    <property type="component" value="Unassembled WGS sequence"/>
</dbReference>
<reference evidence="3" key="1">
    <citation type="submission" date="2023-07" db="EMBL/GenBank/DDBJ databases">
        <authorList>
            <consortium name="AG Swart"/>
            <person name="Singh M."/>
            <person name="Singh A."/>
            <person name="Seah K."/>
            <person name="Emmerich C."/>
        </authorList>
    </citation>
    <scope>NUCLEOTIDE SEQUENCE</scope>
    <source>
        <strain evidence="3">DP1</strain>
    </source>
</reference>